<dbReference type="GeneID" id="66101494"/>
<protein>
    <submittedName>
        <fullName evidence="1">Uncharacterized protein</fullName>
    </submittedName>
</protein>
<dbReference type="RefSeq" id="XP_043039373.1">
    <property type="nucleotide sequence ID" value="XM_043179200.1"/>
</dbReference>
<name>A0A9P7VR25_9AGAR</name>
<accession>A0A9P7VR25</accession>
<gene>
    <name evidence="1" type="ORF">BT62DRAFT_1076292</name>
</gene>
<reference evidence="1" key="1">
    <citation type="submission" date="2020-11" db="EMBL/GenBank/DDBJ databases">
        <title>Adaptations for nitrogen fixation in a non-lichenized fungal sporocarp promotes dispersal by wood-feeding termites.</title>
        <authorList>
            <consortium name="DOE Joint Genome Institute"/>
            <person name="Koch R.A."/>
            <person name="Yoon G."/>
            <person name="Arayal U."/>
            <person name="Lail K."/>
            <person name="Amirebrahimi M."/>
            <person name="Labutti K."/>
            <person name="Lipzen A."/>
            <person name="Riley R."/>
            <person name="Barry K."/>
            <person name="Henrissat B."/>
            <person name="Grigoriev I.V."/>
            <person name="Herr J.R."/>
            <person name="Aime M.C."/>
        </authorList>
    </citation>
    <scope>NUCLEOTIDE SEQUENCE</scope>
    <source>
        <strain evidence="1">MCA 3950</strain>
    </source>
</reference>
<sequence>MLQGSTTGRQFCVRTQSNFGSEYLHLRAHETDTFNRGLEFSVNQDELSAINLSYESADDAGYFLSGSQRHGMRLMMRHCSNHVSIAYMRIIKYLPHTSPLSKPGHHLVALEPSSHDLASDNLHTSAFPNHFCYKDTLNCASCVLPMTAFVLWLSFHKPSSDDKKLPGLRPPVTVIPVHTA</sequence>
<dbReference type="Proteomes" id="UP000812287">
    <property type="component" value="Unassembled WGS sequence"/>
</dbReference>
<evidence type="ECO:0000313" key="2">
    <source>
        <dbReference type="Proteomes" id="UP000812287"/>
    </source>
</evidence>
<proteinExistence type="predicted"/>
<keyword evidence="2" id="KW-1185">Reference proteome</keyword>
<dbReference type="EMBL" id="MU250535">
    <property type="protein sequence ID" value="KAG7445873.1"/>
    <property type="molecule type" value="Genomic_DNA"/>
</dbReference>
<organism evidence="1 2">
    <name type="scientific">Guyanagaster necrorhizus</name>
    <dbReference type="NCBI Taxonomy" id="856835"/>
    <lineage>
        <taxon>Eukaryota</taxon>
        <taxon>Fungi</taxon>
        <taxon>Dikarya</taxon>
        <taxon>Basidiomycota</taxon>
        <taxon>Agaricomycotina</taxon>
        <taxon>Agaricomycetes</taxon>
        <taxon>Agaricomycetidae</taxon>
        <taxon>Agaricales</taxon>
        <taxon>Marasmiineae</taxon>
        <taxon>Physalacriaceae</taxon>
        <taxon>Guyanagaster</taxon>
    </lineage>
</organism>
<evidence type="ECO:0000313" key="1">
    <source>
        <dbReference type="EMBL" id="KAG7445873.1"/>
    </source>
</evidence>
<comment type="caution">
    <text evidence="1">The sequence shown here is derived from an EMBL/GenBank/DDBJ whole genome shotgun (WGS) entry which is preliminary data.</text>
</comment>
<dbReference type="AlphaFoldDB" id="A0A9P7VR25"/>